<proteinExistence type="predicted"/>
<feature type="non-terminal residue" evidence="2">
    <location>
        <position position="1"/>
    </location>
</feature>
<keyword evidence="3" id="KW-1185">Reference proteome</keyword>
<protein>
    <submittedName>
        <fullName evidence="2">Uncharacterized protein</fullName>
    </submittedName>
</protein>
<comment type="caution">
    <text evidence="2">The sequence shown here is derived from an EMBL/GenBank/DDBJ whole genome shotgun (WGS) entry which is preliminary data.</text>
</comment>
<gene>
    <name evidence="2" type="ORF">OFUS_LOCUS2134</name>
</gene>
<feature type="transmembrane region" description="Helical" evidence="1">
    <location>
        <begin position="50"/>
        <end position="74"/>
    </location>
</feature>
<dbReference type="EMBL" id="CAIIXF020000001">
    <property type="protein sequence ID" value="CAH1774730.1"/>
    <property type="molecule type" value="Genomic_DNA"/>
</dbReference>
<keyword evidence="1" id="KW-0812">Transmembrane</keyword>
<evidence type="ECO:0000313" key="2">
    <source>
        <dbReference type="EMBL" id="CAH1774730.1"/>
    </source>
</evidence>
<feature type="non-terminal residue" evidence="2">
    <location>
        <position position="259"/>
    </location>
</feature>
<evidence type="ECO:0000256" key="1">
    <source>
        <dbReference type="SAM" id="Phobius"/>
    </source>
</evidence>
<feature type="transmembrane region" description="Helical" evidence="1">
    <location>
        <begin position="15"/>
        <end position="38"/>
    </location>
</feature>
<organism evidence="2 3">
    <name type="scientific">Owenia fusiformis</name>
    <name type="common">Polychaete worm</name>
    <dbReference type="NCBI Taxonomy" id="6347"/>
    <lineage>
        <taxon>Eukaryota</taxon>
        <taxon>Metazoa</taxon>
        <taxon>Spiralia</taxon>
        <taxon>Lophotrochozoa</taxon>
        <taxon>Annelida</taxon>
        <taxon>Polychaeta</taxon>
        <taxon>Sedentaria</taxon>
        <taxon>Canalipalpata</taxon>
        <taxon>Sabellida</taxon>
        <taxon>Oweniida</taxon>
        <taxon>Oweniidae</taxon>
        <taxon>Owenia</taxon>
    </lineage>
</organism>
<sequence length="259" mass="29948">DSSDKYGSRHYNRTASAAVLALCCIAMSIQINWLFLSYKGKRLHIRENTFHFVQVFVHICGILKECIIGIFVALDFNECNLPGAFMWRKYLPFCRLSMAYLCLIGIFRMMKITQPYRRIPWWVICVMSVIVWLYCGILVIIPDNKDLVWVDNVADTCCFGLTVIEHSKMIFSLKKKIFTVHIQPNVNSRQNKPSMQTPVDVFQICKLHNTHGCQTESNVQADTQTHIVKFHVCKPDNTHGRQTPPNIPDDMFQICKLDN</sequence>
<name>A0A8S4N369_OWEFU</name>
<feature type="transmembrane region" description="Helical" evidence="1">
    <location>
        <begin position="119"/>
        <end position="141"/>
    </location>
</feature>
<dbReference type="AlphaFoldDB" id="A0A8S4N369"/>
<evidence type="ECO:0000313" key="3">
    <source>
        <dbReference type="Proteomes" id="UP000749559"/>
    </source>
</evidence>
<feature type="transmembrane region" description="Helical" evidence="1">
    <location>
        <begin position="90"/>
        <end position="107"/>
    </location>
</feature>
<accession>A0A8S4N369</accession>
<reference evidence="2" key="1">
    <citation type="submission" date="2022-03" db="EMBL/GenBank/DDBJ databases">
        <authorList>
            <person name="Martin C."/>
        </authorList>
    </citation>
    <scope>NUCLEOTIDE SEQUENCE</scope>
</reference>
<keyword evidence="1" id="KW-1133">Transmembrane helix</keyword>
<keyword evidence="1" id="KW-0472">Membrane</keyword>
<dbReference type="Proteomes" id="UP000749559">
    <property type="component" value="Unassembled WGS sequence"/>
</dbReference>